<dbReference type="OrthoDB" id="100605at2"/>
<dbReference type="KEGG" id="glj:GKIL_0188"/>
<comment type="similarity">
    <text evidence="3">Belongs to the peptidase M1 family.</text>
</comment>
<dbReference type="Pfam" id="PF13646">
    <property type="entry name" value="HEAT_2"/>
    <property type="match status" value="2"/>
</dbReference>
<feature type="domain" description="Peptidase M1 membrane alanine aminopeptidase" evidence="17">
    <location>
        <begin position="235"/>
        <end position="443"/>
    </location>
</feature>
<evidence type="ECO:0000256" key="7">
    <source>
        <dbReference type="ARBA" id="ARBA00022549"/>
    </source>
</evidence>
<keyword evidence="16" id="KW-0175">Coiled coil</keyword>
<dbReference type="SUPFAM" id="SSF63737">
    <property type="entry name" value="Leukotriene A4 hydrolase N-terminal domain"/>
    <property type="match status" value="1"/>
</dbReference>
<dbReference type="eggNOG" id="COG1413">
    <property type="taxonomic scope" value="Bacteria"/>
</dbReference>
<name>U5QFI5_GLOK1</name>
<dbReference type="CDD" id="cd09603">
    <property type="entry name" value="M1_APN_like"/>
    <property type="match status" value="1"/>
</dbReference>
<evidence type="ECO:0000256" key="2">
    <source>
        <dbReference type="ARBA" id="ARBA00001947"/>
    </source>
</evidence>
<keyword evidence="8" id="KW-0645">Protease</keyword>
<sequence>MVSYREFALAGAKPQYNPDRPGNVEHIALDLVVDLEGKSLAGTCRVQMTLVADWTRSLSLDAVEMQIDRVQVDGAPANFFHDGSVLTVQLVEPVAAGKPLELAITYRVAQPRRGIYFVGPTADYPDKPVQVWTQGEDEDSRFWFPCFDYPGQLATSEIRVQVPGRYRSVSNGLLVSSEEHGPSRIDHWRQEQVHPCYLISLVVAQLSEIQDRWQDVPVPVYVAPGREAEAKRTFARTAEMVGYFSKLFGVRYPFAKYAQTCAVDFIFGGMENTSATTQTDRCLLDEQAAREIRWPEDLISHELIHQWFGDLVVIHHWSHAWLKEGAATYFESLWREHAHGSEDAIYFRYQTAQAYFEEDSSRYRRPIVTNVYKEAIELYDRHLYEKGAMVYHMLRHYLGEAGFFRAIQRFLADNAHRTVETIDLLRAIERATGRNLLPLFEQYVFKGGHPQFKVAYEWDSEASMAKITVEQTQAVDERTALFDLVVQLGFGFADGAAIRLLPVRLQQKQQTICFVFAQPPQVFSFDPGNHLLKTVELEVPVEMLKHQLLHDPDLMGRIFAAQTLANKATPEIVAVLAGVLGDEAAFWGLRAEVALALGKSKKDYAYAALRGAAGTKKIEVRAAILRALAEDRTDETFALLRAWVFDPSYSVSVEAAKAIGKARHSESRALLIDVLEQRDSWNEIVRGAALAGLAELKDDPEAVQAILDRTRSGIVQPLRLAAIRALGTAGEGGENQSILDALTRIAQQSEFSVRRAVIAALSALKSPKALPLLEQIAGEDADGRIRRAALEAIEQIRSELGQDKELKKLREAVESLQQENRSLKSRLDIVESRPKA</sequence>
<dbReference type="Gene3D" id="1.10.390.10">
    <property type="entry name" value="Neutral Protease Domain 2"/>
    <property type="match status" value="1"/>
</dbReference>
<evidence type="ECO:0000256" key="16">
    <source>
        <dbReference type="SAM" id="Coils"/>
    </source>
</evidence>
<keyword evidence="7" id="KW-0042">Antenna complex</keyword>
<dbReference type="HOGENOM" id="CLU_014298_0_1_3"/>
<dbReference type="Gene3D" id="2.60.40.1730">
    <property type="entry name" value="tricorn interacting facor f3 domain"/>
    <property type="match status" value="1"/>
</dbReference>
<gene>
    <name evidence="19" type="primary">pepN</name>
    <name evidence="19" type="ORF">GKIL_0188</name>
</gene>
<evidence type="ECO:0000256" key="11">
    <source>
        <dbReference type="ARBA" id="ARBA00022801"/>
    </source>
</evidence>
<dbReference type="Pfam" id="PF17900">
    <property type="entry name" value="Peptidase_M1_N"/>
    <property type="match status" value="1"/>
</dbReference>
<keyword evidence="11 19" id="KW-0378">Hydrolase</keyword>
<dbReference type="InterPro" id="IPR027268">
    <property type="entry name" value="Peptidase_M4/M1_CTD_sf"/>
</dbReference>
<dbReference type="SUPFAM" id="SSF55486">
    <property type="entry name" value="Metalloproteases ('zincins'), catalytic domain"/>
    <property type="match status" value="1"/>
</dbReference>
<evidence type="ECO:0000256" key="10">
    <source>
        <dbReference type="ARBA" id="ARBA00022738"/>
    </source>
</evidence>
<keyword evidence="12" id="KW-0862">Zinc</keyword>
<dbReference type="GO" id="GO:0005615">
    <property type="term" value="C:extracellular space"/>
    <property type="evidence" value="ECO:0007669"/>
    <property type="project" value="TreeGrafter"/>
</dbReference>
<evidence type="ECO:0000256" key="1">
    <source>
        <dbReference type="ARBA" id="ARBA00000098"/>
    </source>
</evidence>
<dbReference type="GO" id="GO:0043171">
    <property type="term" value="P:peptide catabolic process"/>
    <property type="evidence" value="ECO:0007669"/>
    <property type="project" value="TreeGrafter"/>
</dbReference>
<dbReference type="GO" id="GO:0042277">
    <property type="term" value="F:peptide binding"/>
    <property type="evidence" value="ECO:0007669"/>
    <property type="project" value="TreeGrafter"/>
</dbReference>
<dbReference type="SUPFAM" id="SSF48371">
    <property type="entry name" value="ARM repeat"/>
    <property type="match status" value="1"/>
</dbReference>
<dbReference type="PROSITE" id="PS50077">
    <property type="entry name" value="HEAT_REPEAT"/>
    <property type="match status" value="1"/>
</dbReference>
<evidence type="ECO:0000256" key="13">
    <source>
        <dbReference type="ARBA" id="ARBA00023049"/>
    </source>
</evidence>
<dbReference type="InterPro" id="IPR016024">
    <property type="entry name" value="ARM-type_fold"/>
</dbReference>
<dbReference type="Proteomes" id="UP000017396">
    <property type="component" value="Chromosome"/>
</dbReference>
<protein>
    <recommendedName>
        <fullName evidence="5">Aminopeptidase N</fullName>
        <ecNumber evidence="4">3.4.11.2</ecNumber>
    </recommendedName>
    <alternativeName>
        <fullName evidence="14">Alanine aminopeptidase</fullName>
    </alternativeName>
    <alternativeName>
        <fullName evidence="15">Lysyl aminopeptidase</fullName>
    </alternativeName>
</protein>
<accession>U5QFI5</accession>
<reference evidence="19 20" key="1">
    <citation type="journal article" date="2013" name="PLoS ONE">
        <title>Cultivation and Complete Genome Sequencing of Gloeobacter kilaueensis sp. nov., from a Lava Cave in Kilauea Caldera, Hawai'i.</title>
        <authorList>
            <person name="Saw J.H."/>
            <person name="Schatz M."/>
            <person name="Brown M.V."/>
            <person name="Kunkel D.D."/>
            <person name="Foster J.S."/>
            <person name="Shick H."/>
            <person name="Christensen S."/>
            <person name="Hou S."/>
            <person name="Wan X."/>
            <person name="Donachie S.P."/>
        </authorList>
    </citation>
    <scope>NUCLEOTIDE SEQUENCE [LARGE SCALE GENOMIC DNA]</scope>
    <source>
        <strain evidence="20">JS</strain>
    </source>
</reference>
<dbReference type="GO" id="GO:0005737">
    <property type="term" value="C:cytoplasm"/>
    <property type="evidence" value="ECO:0007669"/>
    <property type="project" value="TreeGrafter"/>
</dbReference>
<keyword evidence="10" id="KW-0605">Phycobilisome</keyword>
<evidence type="ECO:0000259" key="17">
    <source>
        <dbReference type="Pfam" id="PF01433"/>
    </source>
</evidence>
<dbReference type="InterPro" id="IPR001930">
    <property type="entry name" value="Peptidase_M1"/>
</dbReference>
<dbReference type="InterPro" id="IPR011989">
    <property type="entry name" value="ARM-like"/>
</dbReference>
<evidence type="ECO:0000256" key="8">
    <source>
        <dbReference type="ARBA" id="ARBA00022670"/>
    </source>
</evidence>
<dbReference type="EC" id="3.4.11.2" evidence="4"/>
<dbReference type="PANTHER" id="PTHR11533:SF174">
    <property type="entry name" value="PUROMYCIN-SENSITIVE AMINOPEPTIDASE-RELATED"/>
    <property type="match status" value="1"/>
</dbReference>
<keyword evidence="13" id="KW-0482">Metalloprotease</keyword>
<dbReference type="GO" id="GO:0070006">
    <property type="term" value="F:metalloaminopeptidase activity"/>
    <property type="evidence" value="ECO:0007669"/>
    <property type="project" value="TreeGrafter"/>
</dbReference>
<proteinExistence type="inferred from homology"/>
<dbReference type="STRING" id="1183438.GKIL_0188"/>
<dbReference type="FunFam" id="2.60.40.1730:FF:000038">
    <property type="entry name" value="Aminopeptidase"/>
    <property type="match status" value="1"/>
</dbReference>
<evidence type="ECO:0000256" key="5">
    <source>
        <dbReference type="ARBA" id="ARBA00015611"/>
    </source>
</evidence>
<dbReference type="GO" id="GO:0030089">
    <property type="term" value="C:phycobilisome"/>
    <property type="evidence" value="ECO:0007669"/>
    <property type="project" value="UniProtKB-KW"/>
</dbReference>
<dbReference type="PATRIC" id="fig|1183438.3.peg.188"/>
<feature type="coiled-coil region" evidence="16">
    <location>
        <begin position="799"/>
        <end position="833"/>
    </location>
</feature>
<evidence type="ECO:0000259" key="18">
    <source>
        <dbReference type="Pfam" id="PF17900"/>
    </source>
</evidence>
<dbReference type="RefSeq" id="WP_023171439.1">
    <property type="nucleotide sequence ID" value="NC_022600.1"/>
</dbReference>
<dbReference type="PRINTS" id="PR00756">
    <property type="entry name" value="ALADIPTASE"/>
</dbReference>
<comment type="cofactor">
    <cofactor evidence="2">
        <name>Zn(2+)</name>
        <dbReference type="ChEBI" id="CHEBI:29105"/>
    </cofactor>
</comment>
<dbReference type="Pfam" id="PF01433">
    <property type="entry name" value="Peptidase_M1"/>
    <property type="match status" value="1"/>
</dbReference>
<dbReference type="InterPro" id="IPR014782">
    <property type="entry name" value="Peptidase_M1_dom"/>
</dbReference>
<keyword evidence="6 19" id="KW-0031">Aminopeptidase</keyword>
<dbReference type="InterPro" id="IPR004155">
    <property type="entry name" value="PBS_lyase_HEAT"/>
</dbReference>
<keyword evidence="20" id="KW-1185">Reference proteome</keyword>
<dbReference type="SMART" id="SM00567">
    <property type="entry name" value="EZ_HEAT"/>
    <property type="match status" value="7"/>
</dbReference>
<dbReference type="InterPro" id="IPR021133">
    <property type="entry name" value="HEAT_type_2"/>
</dbReference>
<evidence type="ECO:0000256" key="9">
    <source>
        <dbReference type="ARBA" id="ARBA00022723"/>
    </source>
</evidence>
<feature type="domain" description="Aminopeptidase N-like N-terminal" evidence="18">
    <location>
        <begin position="25"/>
        <end position="198"/>
    </location>
</feature>
<dbReference type="InterPro" id="IPR045357">
    <property type="entry name" value="Aminopeptidase_N-like_N"/>
</dbReference>
<evidence type="ECO:0000313" key="20">
    <source>
        <dbReference type="Proteomes" id="UP000017396"/>
    </source>
</evidence>
<dbReference type="AlphaFoldDB" id="U5QFI5"/>
<evidence type="ECO:0000256" key="3">
    <source>
        <dbReference type="ARBA" id="ARBA00010136"/>
    </source>
</evidence>
<dbReference type="GO" id="GO:0016285">
    <property type="term" value="F:alanyl aminopeptidase activity"/>
    <property type="evidence" value="ECO:0007669"/>
    <property type="project" value="UniProtKB-EC"/>
</dbReference>
<dbReference type="Gene3D" id="1.25.10.10">
    <property type="entry name" value="Leucine-rich Repeat Variant"/>
    <property type="match status" value="2"/>
</dbReference>
<dbReference type="EMBL" id="CP003587">
    <property type="protein sequence ID" value="AGY56435.1"/>
    <property type="molecule type" value="Genomic_DNA"/>
</dbReference>
<dbReference type="PANTHER" id="PTHR11533">
    <property type="entry name" value="PROTEASE M1 ZINC METALLOPROTEASE"/>
    <property type="match status" value="1"/>
</dbReference>
<dbReference type="eggNOG" id="COG0308">
    <property type="taxonomic scope" value="Bacteria"/>
</dbReference>
<evidence type="ECO:0000256" key="6">
    <source>
        <dbReference type="ARBA" id="ARBA00022438"/>
    </source>
</evidence>
<dbReference type="InterPro" id="IPR050344">
    <property type="entry name" value="Peptidase_M1_aminopeptidases"/>
</dbReference>
<evidence type="ECO:0000256" key="4">
    <source>
        <dbReference type="ARBA" id="ARBA00012564"/>
    </source>
</evidence>
<evidence type="ECO:0000256" key="12">
    <source>
        <dbReference type="ARBA" id="ARBA00022833"/>
    </source>
</evidence>
<dbReference type="InterPro" id="IPR042097">
    <property type="entry name" value="Aminopeptidase_N-like_N_sf"/>
</dbReference>
<comment type="catalytic activity">
    <reaction evidence="1">
        <text>Release of an N-terminal amino acid, Xaa-|-Yaa- from a peptide, amide or arylamide. Xaa is preferably Ala, but may be most amino acids including Pro (slow action). When a terminal hydrophobic residue is followed by a prolyl residue, the two may be released as an intact Xaa-Pro dipeptide.</text>
        <dbReference type="EC" id="3.4.11.2"/>
    </reaction>
</comment>
<evidence type="ECO:0000256" key="14">
    <source>
        <dbReference type="ARBA" id="ARBA00029811"/>
    </source>
</evidence>
<organism evidence="19 20">
    <name type="scientific">Gloeobacter kilaueensis (strain ATCC BAA-2537 / CCAP 1431/1 / ULC 316 / JS1)</name>
    <dbReference type="NCBI Taxonomy" id="1183438"/>
    <lineage>
        <taxon>Bacteria</taxon>
        <taxon>Bacillati</taxon>
        <taxon>Cyanobacteriota</taxon>
        <taxon>Cyanophyceae</taxon>
        <taxon>Gloeobacterales</taxon>
        <taxon>Gloeobacteraceae</taxon>
        <taxon>Gloeobacter</taxon>
    </lineage>
</organism>
<dbReference type="GO" id="GO:0006508">
    <property type="term" value="P:proteolysis"/>
    <property type="evidence" value="ECO:0007669"/>
    <property type="project" value="UniProtKB-KW"/>
</dbReference>
<dbReference type="FunFam" id="1.10.390.10:FF:000013">
    <property type="entry name" value="Aminopeptidase N"/>
    <property type="match status" value="1"/>
</dbReference>
<dbReference type="GO" id="GO:0008270">
    <property type="term" value="F:zinc ion binding"/>
    <property type="evidence" value="ECO:0007669"/>
    <property type="project" value="InterPro"/>
</dbReference>
<keyword evidence="9" id="KW-0479">Metal-binding</keyword>
<evidence type="ECO:0000313" key="19">
    <source>
        <dbReference type="EMBL" id="AGY56435.1"/>
    </source>
</evidence>
<evidence type="ECO:0000256" key="15">
    <source>
        <dbReference type="ARBA" id="ARBA00031533"/>
    </source>
</evidence>